<dbReference type="AlphaFoldDB" id="A0A8J9V2A3"/>
<name>A0A8J9V2A3_9NEOP</name>
<organism evidence="1 2">
    <name type="scientific">Brenthis ino</name>
    <name type="common">lesser marbled fritillary</name>
    <dbReference type="NCBI Taxonomy" id="405034"/>
    <lineage>
        <taxon>Eukaryota</taxon>
        <taxon>Metazoa</taxon>
        <taxon>Ecdysozoa</taxon>
        <taxon>Arthropoda</taxon>
        <taxon>Hexapoda</taxon>
        <taxon>Insecta</taxon>
        <taxon>Pterygota</taxon>
        <taxon>Neoptera</taxon>
        <taxon>Endopterygota</taxon>
        <taxon>Lepidoptera</taxon>
        <taxon>Glossata</taxon>
        <taxon>Ditrysia</taxon>
        <taxon>Papilionoidea</taxon>
        <taxon>Nymphalidae</taxon>
        <taxon>Heliconiinae</taxon>
        <taxon>Argynnini</taxon>
        <taxon>Brenthis</taxon>
    </lineage>
</organism>
<dbReference type="EMBL" id="OV170221">
    <property type="protein sequence ID" value="CAH0714173.1"/>
    <property type="molecule type" value="Genomic_DNA"/>
</dbReference>
<evidence type="ECO:0000313" key="1">
    <source>
        <dbReference type="EMBL" id="CAH0714173.1"/>
    </source>
</evidence>
<gene>
    <name evidence="1" type="ORF">BINO364_LOCUS1254</name>
</gene>
<sequence length="281" mass="33758">MRKINNIQTIDTTFSTDHRLLRIVYNLKYNVKKDRKSFGHKKVQLTCIEKETIKRNFSEIRERYSTEGKNTEQKYTDLTLQIKEIINQLPKIKEKSENEIIFNDYVRELIQEKVYLKSKKHRSKEERKRLTKLYRKIKEIIKKKKYQLKYKIIEEELKDRGSVKRSEKRLSKHRDWITSLKAPTGDKISKRTGLLKLATMYYENLYKNSDISPTCIDNNIGHKEYIENIPALTQSEIRTGTFNQVKRPREKIYCEGPNAWYSKGEVILVQVIYDLFQYIYI</sequence>
<feature type="non-terminal residue" evidence="1">
    <location>
        <position position="281"/>
    </location>
</feature>
<proteinExistence type="predicted"/>
<dbReference type="Proteomes" id="UP000838878">
    <property type="component" value="Chromosome 1"/>
</dbReference>
<protein>
    <submittedName>
        <fullName evidence="1">Uncharacterized protein</fullName>
    </submittedName>
</protein>
<evidence type="ECO:0000313" key="2">
    <source>
        <dbReference type="Proteomes" id="UP000838878"/>
    </source>
</evidence>
<accession>A0A8J9V2A3</accession>
<dbReference type="OrthoDB" id="418748at2759"/>
<reference evidence="1" key="1">
    <citation type="submission" date="2021-12" db="EMBL/GenBank/DDBJ databases">
        <authorList>
            <person name="Martin H S."/>
        </authorList>
    </citation>
    <scope>NUCLEOTIDE SEQUENCE</scope>
</reference>
<keyword evidence="2" id="KW-1185">Reference proteome</keyword>